<proteinExistence type="predicted"/>
<dbReference type="Proteomes" id="UP000305067">
    <property type="component" value="Unassembled WGS sequence"/>
</dbReference>
<name>A0A5C3QI49_9AGAR</name>
<evidence type="ECO:0000313" key="1">
    <source>
        <dbReference type="EMBL" id="TFL00958.1"/>
    </source>
</evidence>
<accession>A0A5C3QI49</accession>
<dbReference type="EMBL" id="ML178826">
    <property type="protein sequence ID" value="TFL00958.1"/>
    <property type="molecule type" value="Genomic_DNA"/>
</dbReference>
<protein>
    <submittedName>
        <fullName evidence="1">Uncharacterized protein</fullName>
    </submittedName>
</protein>
<sequence length="238" mass="26725">MPGTSHPSVRRPLCLHSFCNAFTVIREFGVQGKHRTGGYIGRVPRLLADYPAFANTAVEWMLSHSSDESVRSTVDKLLPCHCNKLRGLWIKFLHWEASATAENAIKSVAHTLCVLINAMLLDINERRLAKVNDLQALGRKHKQYEAISRFCIDEPRTLVRSACSWWKIWFCEQSVLLLATYAKLKNSKVEDTITEMEPDVPVLALQRIAELIKDPQSETAAVSAAEARTLVNMPILAS</sequence>
<organism evidence="1 2">
    <name type="scientific">Pterulicium gracile</name>
    <dbReference type="NCBI Taxonomy" id="1884261"/>
    <lineage>
        <taxon>Eukaryota</taxon>
        <taxon>Fungi</taxon>
        <taxon>Dikarya</taxon>
        <taxon>Basidiomycota</taxon>
        <taxon>Agaricomycotina</taxon>
        <taxon>Agaricomycetes</taxon>
        <taxon>Agaricomycetidae</taxon>
        <taxon>Agaricales</taxon>
        <taxon>Pleurotineae</taxon>
        <taxon>Pterulaceae</taxon>
        <taxon>Pterulicium</taxon>
    </lineage>
</organism>
<evidence type="ECO:0000313" key="2">
    <source>
        <dbReference type="Proteomes" id="UP000305067"/>
    </source>
</evidence>
<gene>
    <name evidence="1" type="ORF">BDV98DRAFT_593390</name>
</gene>
<dbReference type="AlphaFoldDB" id="A0A5C3QI49"/>
<reference evidence="1 2" key="1">
    <citation type="journal article" date="2019" name="Nat. Ecol. Evol.">
        <title>Megaphylogeny resolves global patterns of mushroom evolution.</title>
        <authorList>
            <person name="Varga T."/>
            <person name="Krizsan K."/>
            <person name="Foldi C."/>
            <person name="Dima B."/>
            <person name="Sanchez-Garcia M."/>
            <person name="Sanchez-Ramirez S."/>
            <person name="Szollosi G.J."/>
            <person name="Szarkandi J.G."/>
            <person name="Papp V."/>
            <person name="Albert L."/>
            <person name="Andreopoulos W."/>
            <person name="Angelini C."/>
            <person name="Antonin V."/>
            <person name="Barry K.W."/>
            <person name="Bougher N.L."/>
            <person name="Buchanan P."/>
            <person name="Buyck B."/>
            <person name="Bense V."/>
            <person name="Catcheside P."/>
            <person name="Chovatia M."/>
            <person name="Cooper J."/>
            <person name="Damon W."/>
            <person name="Desjardin D."/>
            <person name="Finy P."/>
            <person name="Geml J."/>
            <person name="Haridas S."/>
            <person name="Hughes K."/>
            <person name="Justo A."/>
            <person name="Karasinski D."/>
            <person name="Kautmanova I."/>
            <person name="Kiss B."/>
            <person name="Kocsube S."/>
            <person name="Kotiranta H."/>
            <person name="LaButti K.M."/>
            <person name="Lechner B.E."/>
            <person name="Liimatainen K."/>
            <person name="Lipzen A."/>
            <person name="Lukacs Z."/>
            <person name="Mihaltcheva S."/>
            <person name="Morgado L.N."/>
            <person name="Niskanen T."/>
            <person name="Noordeloos M.E."/>
            <person name="Ohm R.A."/>
            <person name="Ortiz-Santana B."/>
            <person name="Ovrebo C."/>
            <person name="Racz N."/>
            <person name="Riley R."/>
            <person name="Savchenko A."/>
            <person name="Shiryaev A."/>
            <person name="Soop K."/>
            <person name="Spirin V."/>
            <person name="Szebenyi C."/>
            <person name="Tomsovsky M."/>
            <person name="Tulloss R.E."/>
            <person name="Uehling J."/>
            <person name="Grigoriev I.V."/>
            <person name="Vagvolgyi C."/>
            <person name="Papp T."/>
            <person name="Martin F.M."/>
            <person name="Miettinen O."/>
            <person name="Hibbett D.S."/>
            <person name="Nagy L.G."/>
        </authorList>
    </citation>
    <scope>NUCLEOTIDE SEQUENCE [LARGE SCALE GENOMIC DNA]</scope>
    <source>
        <strain evidence="1 2">CBS 309.79</strain>
    </source>
</reference>
<keyword evidence="2" id="KW-1185">Reference proteome</keyword>